<dbReference type="RefSeq" id="WP_030426921.1">
    <property type="nucleotide sequence ID" value="NZ_JOEF01000001.1"/>
</dbReference>
<evidence type="ECO:0008006" key="4">
    <source>
        <dbReference type="Google" id="ProtNLM"/>
    </source>
</evidence>
<proteinExistence type="predicted"/>
<accession>A0A1H0B850</accession>
<dbReference type="STRING" id="211114.SAMN04489726_6530"/>
<gene>
    <name evidence="2" type="ORF">SAMN04489726_6530</name>
</gene>
<dbReference type="OrthoDB" id="9981106at2"/>
<dbReference type="AlphaFoldDB" id="A0A1H0B850"/>
<dbReference type="eggNOG" id="ENOG50347X4">
    <property type="taxonomic scope" value="Bacteria"/>
</dbReference>
<protein>
    <recommendedName>
        <fullName evidence="4">YbaB/EbfC DNA-binding family protein</fullName>
    </recommendedName>
</protein>
<feature type="region of interest" description="Disordered" evidence="1">
    <location>
        <begin position="106"/>
        <end position="125"/>
    </location>
</feature>
<evidence type="ECO:0000313" key="2">
    <source>
        <dbReference type="EMBL" id="SDN41834.1"/>
    </source>
</evidence>
<evidence type="ECO:0000256" key="1">
    <source>
        <dbReference type="SAM" id="MobiDB-lite"/>
    </source>
</evidence>
<keyword evidence="3" id="KW-1185">Reference proteome</keyword>
<dbReference type="Proteomes" id="UP000183376">
    <property type="component" value="Chromosome I"/>
</dbReference>
<evidence type="ECO:0000313" key="3">
    <source>
        <dbReference type="Proteomes" id="UP000183376"/>
    </source>
</evidence>
<dbReference type="EMBL" id="LT629701">
    <property type="protein sequence ID" value="SDN41834.1"/>
    <property type="molecule type" value="Genomic_DNA"/>
</dbReference>
<name>A0A1H0B850_ALLAB</name>
<organism evidence="2 3">
    <name type="scientific">Allokutzneria albata</name>
    <name type="common">Kibdelosporangium albatum</name>
    <dbReference type="NCBI Taxonomy" id="211114"/>
    <lineage>
        <taxon>Bacteria</taxon>
        <taxon>Bacillati</taxon>
        <taxon>Actinomycetota</taxon>
        <taxon>Actinomycetes</taxon>
        <taxon>Pseudonocardiales</taxon>
        <taxon>Pseudonocardiaceae</taxon>
        <taxon>Allokutzneria</taxon>
    </lineage>
</organism>
<reference evidence="2 3" key="1">
    <citation type="submission" date="2016-10" db="EMBL/GenBank/DDBJ databases">
        <authorList>
            <person name="de Groot N.N."/>
        </authorList>
    </citation>
    <scope>NUCLEOTIDE SEQUENCE [LARGE SCALE GENOMIC DNA]</scope>
    <source>
        <strain evidence="2 3">DSM 44149</strain>
    </source>
</reference>
<sequence length="125" mass="13025">MDDVTRAAASIRATEDRVAERLARTGPVVGRATSGDGEVVVEVVPGGGLRDVQLGPAALRMNTDALAREILALAGRAERLAGARLHHAVGAALDASAQKELVSLGIERADDEDEDEAGPLLRRPL</sequence>